<accession>A0AAW2Z6J8</accession>
<name>A0AAW2Z6J8_9EUKA</name>
<proteinExistence type="predicted"/>
<gene>
    <name evidence="2" type="ORF">AKO1_004829</name>
</gene>
<protein>
    <submittedName>
        <fullName evidence="2">ExgA</fullName>
    </submittedName>
</protein>
<organism evidence="2 3">
    <name type="scientific">Acrasis kona</name>
    <dbReference type="NCBI Taxonomy" id="1008807"/>
    <lineage>
        <taxon>Eukaryota</taxon>
        <taxon>Discoba</taxon>
        <taxon>Heterolobosea</taxon>
        <taxon>Tetramitia</taxon>
        <taxon>Eutetramitia</taxon>
        <taxon>Acrasidae</taxon>
        <taxon>Acrasis</taxon>
    </lineage>
</organism>
<evidence type="ECO:0000313" key="3">
    <source>
        <dbReference type="Proteomes" id="UP001431209"/>
    </source>
</evidence>
<feature type="compositionally biased region" description="Basic and acidic residues" evidence="1">
    <location>
        <begin position="55"/>
        <end position="65"/>
    </location>
</feature>
<reference evidence="2 3" key="1">
    <citation type="submission" date="2024-03" db="EMBL/GenBank/DDBJ databases">
        <title>The Acrasis kona genome and developmental transcriptomes reveal deep origins of eukaryotic multicellular pathways.</title>
        <authorList>
            <person name="Sheikh S."/>
            <person name="Fu C.-J."/>
            <person name="Brown M.W."/>
            <person name="Baldauf S.L."/>
        </authorList>
    </citation>
    <scope>NUCLEOTIDE SEQUENCE [LARGE SCALE GENOMIC DNA]</scope>
    <source>
        <strain evidence="2 3">ATCC MYA-3509</strain>
    </source>
</reference>
<feature type="compositionally biased region" description="Acidic residues" evidence="1">
    <location>
        <begin position="81"/>
        <end position="92"/>
    </location>
</feature>
<dbReference type="EMBL" id="JAOPGA020001032">
    <property type="protein sequence ID" value="KAL0484296.1"/>
    <property type="molecule type" value="Genomic_DNA"/>
</dbReference>
<feature type="region of interest" description="Disordered" evidence="1">
    <location>
        <begin position="55"/>
        <end position="112"/>
    </location>
</feature>
<evidence type="ECO:0000313" key="2">
    <source>
        <dbReference type="EMBL" id="KAL0484296.1"/>
    </source>
</evidence>
<sequence>MNEDKLRKVIIEKWNAAVNSGSEVFSLKSLRKQIEDEHDVSLGKQKGLISSLVKELEDGDSRAEHLTPPPEVTSVKYASDSESDGEDVDMDELPQREQVTSIQKNEDPPIPSIKSDANRFINHINSHIERLKDLSTQSKTDQSTTLSEGYSSTVIKTIIDLCFINNVVFQVKPSRTKQEYIITITSEYNK</sequence>
<dbReference type="AlphaFoldDB" id="A0AAW2Z6J8"/>
<evidence type="ECO:0000256" key="1">
    <source>
        <dbReference type="SAM" id="MobiDB-lite"/>
    </source>
</evidence>
<dbReference type="Proteomes" id="UP001431209">
    <property type="component" value="Unassembled WGS sequence"/>
</dbReference>
<comment type="caution">
    <text evidence="2">The sequence shown here is derived from an EMBL/GenBank/DDBJ whole genome shotgun (WGS) entry which is preliminary data.</text>
</comment>
<keyword evidence="3" id="KW-1185">Reference proteome</keyword>